<dbReference type="Proteomes" id="UP001341840">
    <property type="component" value="Unassembled WGS sequence"/>
</dbReference>
<evidence type="ECO:0000313" key="2">
    <source>
        <dbReference type="Proteomes" id="UP001341840"/>
    </source>
</evidence>
<dbReference type="EMBL" id="JASCZI010151514">
    <property type="protein sequence ID" value="MED6173281.1"/>
    <property type="molecule type" value="Genomic_DNA"/>
</dbReference>
<accession>A0ABU6VI71</accession>
<proteinExistence type="predicted"/>
<feature type="non-terminal residue" evidence="1">
    <location>
        <position position="71"/>
    </location>
</feature>
<gene>
    <name evidence="1" type="ORF">PIB30_057889</name>
</gene>
<comment type="caution">
    <text evidence="1">The sequence shown here is derived from an EMBL/GenBank/DDBJ whole genome shotgun (WGS) entry which is preliminary data.</text>
</comment>
<evidence type="ECO:0008006" key="3">
    <source>
        <dbReference type="Google" id="ProtNLM"/>
    </source>
</evidence>
<protein>
    <recommendedName>
        <fullName evidence="3">Secreted protein</fullName>
    </recommendedName>
</protein>
<organism evidence="1 2">
    <name type="scientific">Stylosanthes scabra</name>
    <dbReference type="NCBI Taxonomy" id="79078"/>
    <lineage>
        <taxon>Eukaryota</taxon>
        <taxon>Viridiplantae</taxon>
        <taxon>Streptophyta</taxon>
        <taxon>Embryophyta</taxon>
        <taxon>Tracheophyta</taxon>
        <taxon>Spermatophyta</taxon>
        <taxon>Magnoliopsida</taxon>
        <taxon>eudicotyledons</taxon>
        <taxon>Gunneridae</taxon>
        <taxon>Pentapetalae</taxon>
        <taxon>rosids</taxon>
        <taxon>fabids</taxon>
        <taxon>Fabales</taxon>
        <taxon>Fabaceae</taxon>
        <taxon>Papilionoideae</taxon>
        <taxon>50 kb inversion clade</taxon>
        <taxon>dalbergioids sensu lato</taxon>
        <taxon>Dalbergieae</taxon>
        <taxon>Pterocarpus clade</taxon>
        <taxon>Stylosanthes</taxon>
    </lineage>
</organism>
<evidence type="ECO:0000313" key="1">
    <source>
        <dbReference type="EMBL" id="MED6173281.1"/>
    </source>
</evidence>
<sequence>MCRCRAAIVYVFAELSSPPFSSSPVLHCNSARNDIGLQPQQPHQPGATTAATARRRSSSVWSVLTASLAPT</sequence>
<name>A0ABU6VI71_9FABA</name>
<keyword evidence="2" id="KW-1185">Reference proteome</keyword>
<reference evidence="1 2" key="1">
    <citation type="journal article" date="2023" name="Plants (Basel)">
        <title>Bridging the Gap: Combining Genomics and Transcriptomics Approaches to Understand Stylosanthes scabra, an Orphan Legume from the Brazilian Caatinga.</title>
        <authorList>
            <person name="Ferreira-Neto J.R.C."/>
            <person name="da Silva M.D."/>
            <person name="Binneck E."/>
            <person name="de Melo N.F."/>
            <person name="da Silva R.H."/>
            <person name="de Melo A.L.T.M."/>
            <person name="Pandolfi V."/>
            <person name="Bustamante F.O."/>
            <person name="Brasileiro-Vidal A.C."/>
            <person name="Benko-Iseppon A.M."/>
        </authorList>
    </citation>
    <scope>NUCLEOTIDE SEQUENCE [LARGE SCALE GENOMIC DNA]</scope>
    <source>
        <tissue evidence="1">Leaves</tissue>
    </source>
</reference>